<feature type="region of interest" description="Disordered" evidence="1">
    <location>
        <begin position="49"/>
        <end position="77"/>
    </location>
</feature>
<evidence type="ECO:0000313" key="2">
    <source>
        <dbReference type="EMBL" id="ACV36810.1"/>
    </source>
</evidence>
<protein>
    <submittedName>
        <fullName evidence="2">Uncharacterized protein</fullName>
    </submittedName>
</protein>
<organism evidence="2">
    <name type="scientific">Accumulibacter regalis</name>
    <dbReference type="NCBI Taxonomy" id="522306"/>
    <lineage>
        <taxon>Bacteria</taxon>
        <taxon>Pseudomonadati</taxon>
        <taxon>Pseudomonadota</taxon>
        <taxon>Betaproteobacteria</taxon>
        <taxon>Candidatus Accumulibacter</taxon>
    </lineage>
</organism>
<dbReference type="EMBL" id="CP001715">
    <property type="protein sequence ID" value="ACV36810.1"/>
    <property type="molecule type" value="Genomic_DNA"/>
</dbReference>
<reference evidence="2" key="2">
    <citation type="submission" date="2009-09" db="EMBL/GenBank/DDBJ databases">
        <title>Complete sequence of chromosome of Candidatus Accumulibacter phosphatis clade IIA str. UW-1.</title>
        <authorList>
            <consortium name="US DOE Joint Genome Institute"/>
            <person name="Martin H.G."/>
            <person name="Ivanova N."/>
            <person name="Kunin V."/>
            <person name="Warnecke F."/>
            <person name="Barry K."/>
            <person name="He S."/>
            <person name="Salamov A."/>
            <person name="Szeto E."/>
            <person name="Dalin E."/>
            <person name="Pangilinan J.L."/>
            <person name="Lapidus A."/>
            <person name="Lowry S."/>
            <person name="Kyrpides N.C."/>
            <person name="McMahon K.D."/>
            <person name="Hugenholtz P."/>
        </authorList>
    </citation>
    <scope>NUCLEOTIDE SEQUENCE [LARGE SCALE GENOMIC DNA]</scope>
    <source>
        <strain evidence="2">UW-1</strain>
    </source>
</reference>
<sequence length="77" mass="8126">MARSPRSMMRPDHFPESSVMKTATIADSRSHLSRRLDGSVSAHMSKVMATGSTRSGAAKTGSGHCHSACQGLAEARP</sequence>
<dbReference type="KEGG" id="app:CAP2UW1_3553"/>
<accession>C7RJW9</accession>
<feature type="region of interest" description="Disordered" evidence="1">
    <location>
        <begin position="1"/>
        <end position="36"/>
    </location>
</feature>
<gene>
    <name evidence="2" type="ordered locus">CAP2UW1_3553</name>
</gene>
<dbReference type="STRING" id="522306.CAP2UW1_3553"/>
<dbReference type="HOGENOM" id="CLU_2629949_0_0_4"/>
<evidence type="ECO:0000256" key="1">
    <source>
        <dbReference type="SAM" id="MobiDB-lite"/>
    </source>
</evidence>
<proteinExistence type="predicted"/>
<name>C7RJW9_ACCRE</name>
<reference evidence="2" key="1">
    <citation type="submission" date="2009-08" db="EMBL/GenBank/DDBJ databases">
        <authorList>
            <consortium name="US DOE Joint Genome Institute"/>
            <person name="Lucas S."/>
            <person name="Copeland A."/>
            <person name="Lapidus A."/>
            <person name="Glavina del Rio T."/>
            <person name="Dalin E."/>
            <person name="Tice H."/>
            <person name="Bruce D."/>
            <person name="Barry K."/>
            <person name="Pitluck S."/>
            <person name="Lowry S."/>
            <person name="Larimer F."/>
            <person name="Land M."/>
            <person name="Hauser L."/>
            <person name="Kyrpides N."/>
            <person name="Ivanova N."/>
            <person name="McMahon K.D."/>
            <person name="Hugenholtz P."/>
        </authorList>
    </citation>
    <scope>NUCLEOTIDE SEQUENCE</scope>
    <source>
        <strain evidence="2">UW-1</strain>
    </source>
</reference>
<dbReference type="AlphaFoldDB" id="C7RJW9"/>